<feature type="region of interest" description="Disordered" evidence="3">
    <location>
        <begin position="220"/>
        <end position="258"/>
    </location>
</feature>
<name>J3LCX2_ORYBR</name>
<dbReference type="EnsemblPlants" id="OB02G24890.1">
    <property type="protein sequence ID" value="OB02G24890.1"/>
    <property type="gene ID" value="OB02G24890"/>
</dbReference>
<feature type="region of interest" description="Disordered" evidence="3">
    <location>
        <begin position="311"/>
        <end position="333"/>
    </location>
</feature>
<dbReference type="AlphaFoldDB" id="J3LCX2"/>
<dbReference type="SUPFAM" id="SSF52777">
    <property type="entry name" value="CoA-dependent acyltransferases"/>
    <property type="match status" value="1"/>
</dbReference>
<dbReference type="PANTHER" id="PTHR31625">
    <property type="match status" value="1"/>
</dbReference>
<keyword evidence="5" id="KW-1185">Reference proteome</keyword>
<dbReference type="Gramene" id="OB02G24890.1">
    <property type="protein sequence ID" value="OB02G24890.1"/>
    <property type="gene ID" value="OB02G24890"/>
</dbReference>
<evidence type="ECO:0000313" key="4">
    <source>
        <dbReference type="EnsemblPlants" id="OB02G24890.1"/>
    </source>
</evidence>
<keyword evidence="1" id="KW-0808">Transferase</keyword>
<feature type="compositionally biased region" description="Low complexity" evidence="3">
    <location>
        <begin position="311"/>
        <end position="323"/>
    </location>
</feature>
<dbReference type="Gene3D" id="3.30.559.10">
    <property type="entry name" value="Chloramphenicol acetyltransferase-like domain"/>
    <property type="match status" value="1"/>
</dbReference>
<evidence type="ECO:0000256" key="1">
    <source>
        <dbReference type="ARBA" id="ARBA00022679"/>
    </source>
</evidence>
<dbReference type="Pfam" id="PF02458">
    <property type="entry name" value="Transferase"/>
    <property type="match status" value="1"/>
</dbReference>
<dbReference type="OMA" id="HRGSACT"/>
<evidence type="ECO:0000313" key="5">
    <source>
        <dbReference type="Proteomes" id="UP000006038"/>
    </source>
</evidence>
<dbReference type="GO" id="GO:0050734">
    <property type="term" value="F:hydroxycinnamoyltransferase activity"/>
    <property type="evidence" value="ECO:0007669"/>
    <property type="project" value="UniProtKB-ARBA"/>
</dbReference>
<dbReference type="InterPro" id="IPR051504">
    <property type="entry name" value="Plant_metabolite_acyltrans"/>
</dbReference>
<sequence>MAAPPPHGGVRVLRTEHVTPPASALSEDRAVPLTFLDATWLHAKPVERVFFYRLVSVSGADGVDGMLSKLADSLSQALGTFYPLAGRIRLKPGETNRYELFSQPGDGVAFTVAEQDGVSIEELATDVEREVAKIVPLVPALPEGGAVLAVQATILLPAPAGLALGITMHHAACDGTSSTHFLHTWAAACAAAEVSPEPPVIDRSFIIDRKDLHDVFARPSGPSPWTRRCAASPGTGRGGRSASSRRAGTVRPSRWPDHRGSACTAWTLGSGSRRRWRSYPWRGPARCRWRRAVAAPTASRWASPCRQMAWTASGGASTTSSRASRPRDKMTSSSITIPVFNNLNSGGCRTQGWGLSHPRFVSQAKINKKIIK</sequence>
<accession>J3LCX2</accession>
<dbReference type="HOGENOM" id="CLU_063332_0_0_1"/>
<protein>
    <submittedName>
        <fullName evidence="4">Uncharacterized protein</fullName>
    </submittedName>
</protein>
<proteinExistence type="predicted"/>
<keyword evidence="2" id="KW-0012">Acyltransferase</keyword>
<feature type="compositionally biased region" description="Low complexity" evidence="3">
    <location>
        <begin position="230"/>
        <end position="249"/>
    </location>
</feature>
<dbReference type="eggNOG" id="ENOG502QPXT">
    <property type="taxonomic scope" value="Eukaryota"/>
</dbReference>
<dbReference type="InterPro" id="IPR023213">
    <property type="entry name" value="CAT-like_dom_sf"/>
</dbReference>
<reference evidence="4" key="1">
    <citation type="submission" date="2013-04" db="UniProtKB">
        <authorList>
            <consortium name="EnsemblPlants"/>
        </authorList>
    </citation>
    <scope>IDENTIFICATION</scope>
</reference>
<evidence type="ECO:0000256" key="2">
    <source>
        <dbReference type="ARBA" id="ARBA00023315"/>
    </source>
</evidence>
<dbReference type="Proteomes" id="UP000006038">
    <property type="component" value="Unassembled WGS sequence"/>
</dbReference>
<evidence type="ECO:0000256" key="3">
    <source>
        <dbReference type="SAM" id="MobiDB-lite"/>
    </source>
</evidence>
<organism evidence="4">
    <name type="scientific">Oryza brachyantha</name>
    <name type="common">malo sina</name>
    <dbReference type="NCBI Taxonomy" id="4533"/>
    <lineage>
        <taxon>Eukaryota</taxon>
        <taxon>Viridiplantae</taxon>
        <taxon>Streptophyta</taxon>
        <taxon>Embryophyta</taxon>
        <taxon>Tracheophyta</taxon>
        <taxon>Spermatophyta</taxon>
        <taxon>Magnoliopsida</taxon>
        <taxon>Liliopsida</taxon>
        <taxon>Poales</taxon>
        <taxon>Poaceae</taxon>
        <taxon>BOP clade</taxon>
        <taxon>Oryzoideae</taxon>
        <taxon>Oryzeae</taxon>
        <taxon>Oryzinae</taxon>
        <taxon>Oryza</taxon>
    </lineage>
</organism>